<reference evidence="1 2" key="1">
    <citation type="journal article" date="2016" name="Nat. Commun.">
        <title>Thousands of microbial genomes shed light on interconnected biogeochemical processes in an aquifer system.</title>
        <authorList>
            <person name="Anantharaman K."/>
            <person name="Brown C.T."/>
            <person name="Hug L.A."/>
            <person name="Sharon I."/>
            <person name="Castelle C.J."/>
            <person name="Probst A.J."/>
            <person name="Thomas B.C."/>
            <person name="Singh A."/>
            <person name="Wilkins M.J."/>
            <person name="Karaoz U."/>
            <person name="Brodie E.L."/>
            <person name="Williams K.H."/>
            <person name="Hubbard S.S."/>
            <person name="Banfield J.F."/>
        </authorList>
    </citation>
    <scope>NUCLEOTIDE SEQUENCE [LARGE SCALE GENOMIC DNA]</scope>
</reference>
<name>A0A1G2T691_9BACT</name>
<comment type="caution">
    <text evidence="1">The sequence shown here is derived from an EMBL/GenBank/DDBJ whole genome shotgun (WGS) entry which is preliminary data.</text>
</comment>
<organism evidence="1 2">
    <name type="scientific">Candidatus Zambryskibacteria bacterium RIFCSPHIGHO2_02_38_10.5</name>
    <dbReference type="NCBI Taxonomy" id="1802742"/>
    <lineage>
        <taxon>Bacteria</taxon>
        <taxon>Candidatus Zambryskiibacteriota</taxon>
    </lineage>
</organism>
<dbReference type="Proteomes" id="UP000179264">
    <property type="component" value="Unassembled WGS sequence"/>
</dbReference>
<evidence type="ECO:0008006" key="3">
    <source>
        <dbReference type="Google" id="ProtNLM"/>
    </source>
</evidence>
<sequence length="194" mass="22170">MLGMETLSKLFGSETKVKMMRLFLFNPETVFVTKDIAERAKSDIAKVRRELSNIEKTGLIKKKVSRGGKGGFILDHQFLYLTPLQNFLINVEPLNPKEIIKRIGKLGNIKLILIAGVFIKEPESRLDLLIVGDGVKKAALEKIIKTLESEIGKELKYAQFTSEDFKYRLSMCDKLTRDILDYPHRKIVNRFGIL</sequence>
<evidence type="ECO:0000313" key="1">
    <source>
        <dbReference type="EMBL" id="OHA92784.1"/>
    </source>
</evidence>
<proteinExistence type="predicted"/>
<dbReference type="EMBL" id="MHVL01000037">
    <property type="protein sequence ID" value="OHA92784.1"/>
    <property type="molecule type" value="Genomic_DNA"/>
</dbReference>
<gene>
    <name evidence="1" type="ORF">A2W58_02500</name>
</gene>
<accession>A0A1G2T691</accession>
<dbReference type="AlphaFoldDB" id="A0A1G2T691"/>
<protein>
    <recommendedName>
        <fullName evidence="3">HTH arsR-type domain-containing protein</fullName>
    </recommendedName>
</protein>
<evidence type="ECO:0000313" key="2">
    <source>
        <dbReference type="Proteomes" id="UP000179264"/>
    </source>
</evidence>